<gene>
    <name evidence="1" type="ordered locus">Halha_0102</name>
</gene>
<dbReference type="KEGG" id="hhl:Halha_0102"/>
<proteinExistence type="predicted"/>
<reference evidence="2" key="1">
    <citation type="submission" date="2012-02" db="EMBL/GenBank/DDBJ databases">
        <title>The complete genome of Halobacteroides halobius DSM 5150.</title>
        <authorList>
            <person name="Lucas S."/>
            <person name="Copeland A."/>
            <person name="Lapidus A."/>
            <person name="Glavina del Rio T."/>
            <person name="Dalin E."/>
            <person name="Tice H."/>
            <person name="Bruce D."/>
            <person name="Goodwin L."/>
            <person name="Pitluck S."/>
            <person name="Peters L."/>
            <person name="Mikhailova N."/>
            <person name="Gu W."/>
            <person name="Kyrpides N."/>
            <person name="Mavromatis K."/>
            <person name="Ivanova N."/>
            <person name="Brettin T."/>
            <person name="Detter J.C."/>
            <person name="Han C."/>
            <person name="Larimer F."/>
            <person name="Land M."/>
            <person name="Hauser L."/>
            <person name="Markowitz V."/>
            <person name="Cheng J.-F."/>
            <person name="Hugenholtz P."/>
            <person name="Woyke T."/>
            <person name="Wu D."/>
            <person name="Tindall B."/>
            <person name="Pomrenke H."/>
            <person name="Brambilla E."/>
            <person name="Klenk H.-P."/>
            <person name="Eisen J.A."/>
        </authorList>
    </citation>
    <scope>NUCLEOTIDE SEQUENCE [LARGE SCALE GENOMIC DNA]</scope>
    <source>
        <strain evidence="2">ATCC 35273 / DSM 5150 / MD-1</strain>
    </source>
</reference>
<dbReference type="HOGENOM" id="CLU_184983_0_0_9"/>
<dbReference type="OrthoDB" id="2084556at2"/>
<dbReference type="eggNOG" id="ENOG5033CVR">
    <property type="taxonomic scope" value="Bacteria"/>
</dbReference>
<evidence type="ECO:0000313" key="1">
    <source>
        <dbReference type="EMBL" id="AGB40122.1"/>
    </source>
</evidence>
<dbReference type="Pfam" id="PF10955">
    <property type="entry name" value="Fin"/>
    <property type="match status" value="1"/>
</dbReference>
<dbReference type="AlphaFoldDB" id="L0K4B5"/>
<dbReference type="RefSeq" id="WP_015325850.1">
    <property type="nucleotide sequence ID" value="NC_019978.1"/>
</dbReference>
<sequence>MNLVYRCPQCQKVIDQLAVPGEIDDEALGFNVLTAEEREDIIEVEEDNTYVNVVCDECAQDYAANQTLYNTQIH</sequence>
<name>L0K4B5_HALHC</name>
<dbReference type="InterPro" id="IPR020115">
    <property type="entry name" value="Fin"/>
</dbReference>
<dbReference type="EMBL" id="CP003359">
    <property type="protein sequence ID" value="AGB40122.1"/>
    <property type="molecule type" value="Genomic_DNA"/>
</dbReference>
<organism evidence="1 2">
    <name type="scientific">Halobacteroides halobius (strain ATCC 35273 / DSM 5150 / MD-1)</name>
    <dbReference type="NCBI Taxonomy" id="748449"/>
    <lineage>
        <taxon>Bacteria</taxon>
        <taxon>Bacillati</taxon>
        <taxon>Bacillota</taxon>
        <taxon>Clostridia</taxon>
        <taxon>Halanaerobiales</taxon>
        <taxon>Halobacteroidaceae</taxon>
        <taxon>Halobacteroides</taxon>
    </lineage>
</organism>
<evidence type="ECO:0000313" key="2">
    <source>
        <dbReference type="Proteomes" id="UP000010880"/>
    </source>
</evidence>
<dbReference type="Proteomes" id="UP000010880">
    <property type="component" value="Chromosome"/>
</dbReference>
<accession>L0K4B5</accession>
<keyword evidence="2" id="KW-1185">Reference proteome</keyword>
<protein>
    <submittedName>
        <fullName evidence="1">Uncharacterized protein</fullName>
    </submittedName>
</protein>
<dbReference type="STRING" id="748449.Halha_0102"/>
<dbReference type="GO" id="GO:0010468">
    <property type="term" value="P:regulation of gene expression"/>
    <property type="evidence" value="ECO:0007669"/>
    <property type="project" value="InterPro"/>
</dbReference>